<accession>A0A3B1C9F7</accession>
<dbReference type="AlphaFoldDB" id="A0A3B1C9F7"/>
<feature type="domain" description="Thioredoxin-like fold" evidence="1">
    <location>
        <begin position="7"/>
        <end position="70"/>
    </location>
</feature>
<dbReference type="InterPro" id="IPR036249">
    <property type="entry name" value="Thioredoxin-like_sf"/>
</dbReference>
<reference evidence="2" key="1">
    <citation type="submission" date="2018-06" db="EMBL/GenBank/DDBJ databases">
        <authorList>
            <person name="Zhirakovskaya E."/>
        </authorList>
    </citation>
    <scope>NUCLEOTIDE SEQUENCE</scope>
</reference>
<evidence type="ECO:0000259" key="1">
    <source>
        <dbReference type="Pfam" id="PF13192"/>
    </source>
</evidence>
<evidence type="ECO:0000313" key="2">
    <source>
        <dbReference type="EMBL" id="VAX19490.1"/>
    </source>
</evidence>
<dbReference type="Pfam" id="PF13192">
    <property type="entry name" value="Thioredoxin_3"/>
    <property type="match status" value="1"/>
</dbReference>
<dbReference type="SUPFAM" id="SSF52833">
    <property type="entry name" value="Thioredoxin-like"/>
    <property type="match status" value="1"/>
</dbReference>
<name>A0A3B1C9F7_9ZZZZ</name>
<dbReference type="Gene3D" id="3.40.30.10">
    <property type="entry name" value="Glutaredoxin"/>
    <property type="match status" value="1"/>
</dbReference>
<dbReference type="EMBL" id="UOGA01000158">
    <property type="protein sequence ID" value="VAX19490.1"/>
    <property type="molecule type" value="Genomic_DNA"/>
</dbReference>
<proteinExistence type="predicted"/>
<sequence length="92" mass="10023">MSPDKRKVEVFTEGCPRCEETVSLVRSLACENCEVTVWDVKAGCETNECRDKADDYGITYYPSVAVNGKLLDCSLRGENPTADTLRAAGIGT</sequence>
<gene>
    <name evidence="2" type="ORF">MNBD_NITROSPINAE04-2458</name>
</gene>
<organism evidence="2">
    <name type="scientific">hydrothermal vent metagenome</name>
    <dbReference type="NCBI Taxonomy" id="652676"/>
    <lineage>
        <taxon>unclassified sequences</taxon>
        <taxon>metagenomes</taxon>
        <taxon>ecological metagenomes</taxon>
    </lineage>
</organism>
<protein>
    <recommendedName>
        <fullName evidence="1">Thioredoxin-like fold domain-containing protein</fullName>
    </recommendedName>
</protein>
<dbReference type="InterPro" id="IPR012336">
    <property type="entry name" value="Thioredoxin-like_fold"/>
</dbReference>